<dbReference type="Proteomes" id="UP000509626">
    <property type="component" value="Chromosome"/>
</dbReference>
<dbReference type="EMBL" id="CP058579">
    <property type="protein sequence ID" value="QLG61867.1"/>
    <property type="molecule type" value="Genomic_DNA"/>
</dbReference>
<proteinExistence type="predicted"/>
<evidence type="ECO:0000313" key="2">
    <source>
        <dbReference type="Proteomes" id="UP000509626"/>
    </source>
</evidence>
<dbReference type="AlphaFoldDB" id="A0A7D5LAI8"/>
<accession>A0A7D5LAI8</accession>
<evidence type="ECO:0000313" key="1">
    <source>
        <dbReference type="EMBL" id="QLG61867.1"/>
    </source>
</evidence>
<dbReference type="GeneID" id="56037605"/>
<reference evidence="1 2" key="1">
    <citation type="submission" date="2020-06" db="EMBL/GenBank/DDBJ databases">
        <title>NJ-3-1, isolated from saline soil.</title>
        <authorList>
            <person name="Cui H.L."/>
            <person name="Shi X."/>
        </authorList>
    </citation>
    <scope>NUCLEOTIDE SEQUENCE [LARGE SCALE GENOMIC DNA]</scope>
    <source>
        <strain evidence="1 2">NJ-3-1</strain>
    </source>
</reference>
<dbReference type="RefSeq" id="WP_179268452.1">
    <property type="nucleotide sequence ID" value="NZ_CP058579.1"/>
</dbReference>
<sequence>MGPDRSGPSDVLARLRPSDKDAIVSAPVGGGQAVLSTMNEYPGPVCPEWNGALIEDTSASRQDVDRFHDVHVLSWDADPPGERGAVNGPSGDTRIGTYRAWIGQ</sequence>
<dbReference type="KEGG" id="halu:HUG12_09060"/>
<dbReference type="OrthoDB" id="275575at2157"/>
<name>A0A7D5LAI8_9EURY</name>
<organism evidence="1 2">
    <name type="scientific">Halorarum salinum</name>
    <dbReference type="NCBI Taxonomy" id="2743089"/>
    <lineage>
        <taxon>Archaea</taxon>
        <taxon>Methanobacteriati</taxon>
        <taxon>Methanobacteriota</taxon>
        <taxon>Stenosarchaea group</taxon>
        <taxon>Halobacteria</taxon>
        <taxon>Halobacteriales</taxon>
        <taxon>Haloferacaceae</taxon>
        <taxon>Halorarum</taxon>
    </lineage>
</organism>
<keyword evidence="2" id="KW-1185">Reference proteome</keyword>
<protein>
    <submittedName>
        <fullName evidence="1">Uncharacterized protein</fullName>
    </submittedName>
</protein>
<gene>
    <name evidence="1" type="ORF">HUG12_09060</name>
</gene>